<dbReference type="GO" id="GO:0022857">
    <property type="term" value="F:transmembrane transporter activity"/>
    <property type="evidence" value="ECO:0007669"/>
    <property type="project" value="InterPro"/>
</dbReference>
<feature type="transmembrane region" description="Helical" evidence="10">
    <location>
        <begin position="122"/>
        <end position="141"/>
    </location>
</feature>
<feature type="transmembrane region" description="Helical" evidence="10">
    <location>
        <begin position="87"/>
        <end position="110"/>
    </location>
</feature>
<feature type="transmembrane region" description="Helical" evidence="10">
    <location>
        <begin position="384"/>
        <end position="404"/>
    </location>
</feature>
<organism evidence="11 12">
    <name type="scientific">Podospora fimiseda</name>
    <dbReference type="NCBI Taxonomy" id="252190"/>
    <lineage>
        <taxon>Eukaryota</taxon>
        <taxon>Fungi</taxon>
        <taxon>Dikarya</taxon>
        <taxon>Ascomycota</taxon>
        <taxon>Pezizomycotina</taxon>
        <taxon>Sordariomycetes</taxon>
        <taxon>Sordariomycetidae</taxon>
        <taxon>Sordariales</taxon>
        <taxon>Podosporaceae</taxon>
        <taxon>Podospora</taxon>
    </lineage>
</organism>
<dbReference type="Gene3D" id="1.10.4160.10">
    <property type="entry name" value="Hydantoin permease"/>
    <property type="match status" value="1"/>
</dbReference>
<keyword evidence="5 10" id="KW-0812">Transmembrane</keyword>
<evidence type="ECO:0000313" key="12">
    <source>
        <dbReference type="Proteomes" id="UP001301958"/>
    </source>
</evidence>
<protein>
    <submittedName>
        <fullName evidence="11">Purine-cytosine transporter</fullName>
    </submittedName>
</protein>
<feature type="transmembrane region" description="Helical" evidence="10">
    <location>
        <begin position="193"/>
        <end position="214"/>
    </location>
</feature>
<dbReference type="Pfam" id="PF02133">
    <property type="entry name" value="Transp_cyt_pur"/>
    <property type="match status" value="1"/>
</dbReference>
<feature type="region of interest" description="Disordered" evidence="9">
    <location>
        <begin position="1"/>
        <end position="43"/>
    </location>
</feature>
<dbReference type="InterPro" id="IPR001248">
    <property type="entry name" value="Pur-cyt_permease"/>
</dbReference>
<keyword evidence="4" id="KW-0597">Phosphoprotein</keyword>
<dbReference type="Proteomes" id="UP001301958">
    <property type="component" value="Unassembled WGS sequence"/>
</dbReference>
<accession>A0AAN7H2Y6</accession>
<sequence>MTVEDLEKQSPTVAAADATTKSITASDGEPNGTTTSPSAPPPTQELSIFKRINDFLDKLHGFEARGITRVLPEERNPPSLIADFQVFVMWFSANISVNNLTAGLLGPLVFQLGFLDSALCAVFGALLGSASTAYMSIWGPISGNRTMVVLRYFMGYWPSKIPCFLNIILMIGYITLSFIIAGQMLSAVSGGTLSIVVGIVVTFLVVWAVAFFGMRVFHQYERWNGIPQLLVLFVLIGCAGPYFDTSSKSEGGATTIAANRLSFFSLCLYVPNSWAAAASDYYVYYPETTSRLKVFLLTLFGLWTSFSFVYMLGIGLASGVPHHTAWSEANDISIGALVVAGFEPLGGFGKFCAVIVCLGIIANSIPGTYSAALGVQVLGRWFKVIPRWLWSSFLNVVMFVLAIAGRENLVVIFSNFLALMGYWVEFMIWIVGLEHVIFRRNKVFDWSRWEDKSYLPIGLAAFAAFLFGWVGAILGMYQELYIGPFAKLAGNSDVGVWVGCGFALVTFVPLRWMELRMIGR</sequence>
<evidence type="ECO:0000313" key="11">
    <source>
        <dbReference type="EMBL" id="KAK4226549.1"/>
    </source>
</evidence>
<evidence type="ECO:0000256" key="9">
    <source>
        <dbReference type="SAM" id="MobiDB-lite"/>
    </source>
</evidence>
<name>A0AAN7H2Y6_9PEZI</name>
<reference evidence="11" key="2">
    <citation type="submission" date="2023-05" db="EMBL/GenBank/DDBJ databases">
        <authorList>
            <consortium name="Lawrence Berkeley National Laboratory"/>
            <person name="Steindorff A."/>
            <person name="Hensen N."/>
            <person name="Bonometti L."/>
            <person name="Westerberg I."/>
            <person name="Brannstrom I.O."/>
            <person name="Guillou S."/>
            <person name="Cros-Aarteil S."/>
            <person name="Calhoun S."/>
            <person name="Haridas S."/>
            <person name="Kuo A."/>
            <person name="Mondo S."/>
            <person name="Pangilinan J."/>
            <person name="Riley R."/>
            <person name="Labutti K."/>
            <person name="Andreopoulos B."/>
            <person name="Lipzen A."/>
            <person name="Chen C."/>
            <person name="Yanf M."/>
            <person name="Daum C."/>
            <person name="Ng V."/>
            <person name="Clum A."/>
            <person name="Ohm R."/>
            <person name="Martin F."/>
            <person name="Silar P."/>
            <person name="Natvig D."/>
            <person name="Lalanne C."/>
            <person name="Gautier V."/>
            <person name="Ament-Velasquez S.L."/>
            <person name="Kruys A."/>
            <person name="Hutchinson M.I."/>
            <person name="Powell A.J."/>
            <person name="Barry K."/>
            <person name="Miller A.N."/>
            <person name="Grigoriev I.V."/>
            <person name="Debuchy R."/>
            <person name="Gladieux P."/>
            <person name="Thoren M.H."/>
            <person name="Johannesson H."/>
        </authorList>
    </citation>
    <scope>NUCLEOTIDE SEQUENCE</scope>
    <source>
        <strain evidence="11">CBS 990.96</strain>
    </source>
</reference>
<evidence type="ECO:0000256" key="7">
    <source>
        <dbReference type="ARBA" id="ARBA00023136"/>
    </source>
</evidence>
<keyword evidence="6 10" id="KW-1133">Transmembrane helix</keyword>
<dbReference type="AlphaFoldDB" id="A0AAN7H2Y6"/>
<proteinExistence type="inferred from homology"/>
<dbReference type="InterPro" id="IPR026030">
    <property type="entry name" value="Pur-cyt_permease_Fcy2/21/22"/>
</dbReference>
<dbReference type="FunFam" id="1.10.4160.10:FF:000002">
    <property type="entry name" value="Purine-cytosine permease fcyB"/>
    <property type="match status" value="1"/>
</dbReference>
<dbReference type="GO" id="GO:0005886">
    <property type="term" value="C:plasma membrane"/>
    <property type="evidence" value="ECO:0007669"/>
    <property type="project" value="TreeGrafter"/>
</dbReference>
<evidence type="ECO:0000256" key="6">
    <source>
        <dbReference type="ARBA" id="ARBA00022989"/>
    </source>
</evidence>
<evidence type="ECO:0000256" key="3">
    <source>
        <dbReference type="ARBA" id="ARBA00022448"/>
    </source>
</evidence>
<dbReference type="EMBL" id="MU865345">
    <property type="protein sequence ID" value="KAK4226549.1"/>
    <property type="molecule type" value="Genomic_DNA"/>
</dbReference>
<gene>
    <name evidence="11" type="ORF">QBC38DRAFT_480068</name>
</gene>
<evidence type="ECO:0000256" key="1">
    <source>
        <dbReference type="ARBA" id="ARBA00004141"/>
    </source>
</evidence>
<feature type="transmembrane region" description="Helical" evidence="10">
    <location>
        <begin position="494"/>
        <end position="513"/>
    </location>
</feature>
<feature type="transmembrane region" description="Helical" evidence="10">
    <location>
        <begin position="410"/>
        <end position="433"/>
    </location>
</feature>
<reference evidence="11" key="1">
    <citation type="journal article" date="2023" name="Mol. Phylogenet. Evol.">
        <title>Genome-scale phylogeny and comparative genomics of the fungal order Sordariales.</title>
        <authorList>
            <person name="Hensen N."/>
            <person name="Bonometti L."/>
            <person name="Westerberg I."/>
            <person name="Brannstrom I.O."/>
            <person name="Guillou S."/>
            <person name="Cros-Aarteil S."/>
            <person name="Calhoun S."/>
            <person name="Haridas S."/>
            <person name="Kuo A."/>
            <person name="Mondo S."/>
            <person name="Pangilinan J."/>
            <person name="Riley R."/>
            <person name="LaButti K."/>
            <person name="Andreopoulos B."/>
            <person name="Lipzen A."/>
            <person name="Chen C."/>
            <person name="Yan M."/>
            <person name="Daum C."/>
            <person name="Ng V."/>
            <person name="Clum A."/>
            <person name="Steindorff A."/>
            <person name="Ohm R.A."/>
            <person name="Martin F."/>
            <person name="Silar P."/>
            <person name="Natvig D.O."/>
            <person name="Lalanne C."/>
            <person name="Gautier V."/>
            <person name="Ament-Velasquez S.L."/>
            <person name="Kruys A."/>
            <person name="Hutchinson M.I."/>
            <person name="Powell A.J."/>
            <person name="Barry K."/>
            <person name="Miller A.N."/>
            <person name="Grigoriev I.V."/>
            <person name="Debuchy R."/>
            <person name="Gladieux P."/>
            <person name="Hiltunen Thoren M."/>
            <person name="Johannesson H."/>
        </authorList>
    </citation>
    <scope>NUCLEOTIDE SEQUENCE</scope>
    <source>
        <strain evidence="11">CBS 990.96</strain>
    </source>
</reference>
<feature type="transmembrane region" description="Helical" evidence="10">
    <location>
        <begin position="161"/>
        <end position="181"/>
    </location>
</feature>
<comment type="similarity">
    <text evidence="2 8">Belongs to the purine-cytosine permease (2.A.39) family.</text>
</comment>
<dbReference type="PANTHER" id="PTHR31806">
    <property type="entry name" value="PURINE-CYTOSINE PERMEASE FCY2-RELATED"/>
    <property type="match status" value="1"/>
</dbReference>
<feature type="transmembrane region" description="Helical" evidence="10">
    <location>
        <begin position="454"/>
        <end position="474"/>
    </location>
</feature>
<feature type="transmembrane region" description="Helical" evidence="10">
    <location>
        <begin position="348"/>
        <end position="372"/>
    </location>
</feature>
<feature type="transmembrane region" description="Helical" evidence="10">
    <location>
        <begin position="263"/>
        <end position="283"/>
    </location>
</feature>
<dbReference type="GO" id="GO:0015851">
    <property type="term" value="P:nucleobase transport"/>
    <property type="evidence" value="ECO:0007669"/>
    <property type="project" value="UniProtKB-ARBA"/>
</dbReference>
<evidence type="ECO:0000256" key="8">
    <source>
        <dbReference type="PIRNR" id="PIRNR002744"/>
    </source>
</evidence>
<dbReference type="PIRSF" id="PIRSF002744">
    <property type="entry name" value="Pur-cyt_permease"/>
    <property type="match status" value="1"/>
</dbReference>
<keyword evidence="3 8" id="KW-0813">Transport</keyword>
<evidence type="ECO:0000256" key="2">
    <source>
        <dbReference type="ARBA" id="ARBA00008974"/>
    </source>
</evidence>
<dbReference type="GO" id="GO:0000329">
    <property type="term" value="C:fungal-type vacuole membrane"/>
    <property type="evidence" value="ECO:0007669"/>
    <property type="project" value="TreeGrafter"/>
</dbReference>
<keyword evidence="7 8" id="KW-0472">Membrane</keyword>
<feature type="transmembrane region" description="Helical" evidence="10">
    <location>
        <begin position="295"/>
        <end position="317"/>
    </location>
</feature>
<keyword evidence="12" id="KW-1185">Reference proteome</keyword>
<feature type="transmembrane region" description="Helical" evidence="10">
    <location>
        <begin position="226"/>
        <end position="243"/>
    </location>
</feature>
<comment type="subcellular location">
    <subcellularLocation>
        <location evidence="1">Membrane</location>
        <topology evidence="1">Multi-pass membrane protein</topology>
    </subcellularLocation>
</comment>
<evidence type="ECO:0000256" key="10">
    <source>
        <dbReference type="SAM" id="Phobius"/>
    </source>
</evidence>
<evidence type="ECO:0000256" key="4">
    <source>
        <dbReference type="ARBA" id="ARBA00022553"/>
    </source>
</evidence>
<evidence type="ECO:0000256" key="5">
    <source>
        <dbReference type="ARBA" id="ARBA00022692"/>
    </source>
</evidence>
<comment type="caution">
    <text evidence="11">The sequence shown here is derived from an EMBL/GenBank/DDBJ whole genome shotgun (WGS) entry which is preliminary data.</text>
</comment>
<dbReference type="PANTHER" id="PTHR31806:SF8">
    <property type="entry name" value="TRANSPORTER, PUTATIVE (AFU_ORTHOLOGUE AFUA_2G03000)-RELATED"/>
    <property type="match status" value="1"/>
</dbReference>